<name>A0AAV8Z3H5_9CUCU</name>
<proteinExistence type="predicted"/>
<gene>
    <name evidence="1" type="ORF">NQ318_001899</name>
</gene>
<organism evidence="1 2">
    <name type="scientific">Aromia moschata</name>
    <dbReference type="NCBI Taxonomy" id="1265417"/>
    <lineage>
        <taxon>Eukaryota</taxon>
        <taxon>Metazoa</taxon>
        <taxon>Ecdysozoa</taxon>
        <taxon>Arthropoda</taxon>
        <taxon>Hexapoda</taxon>
        <taxon>Insecta</taxon>
        <taxon>Pterygota</taxon>
        <taxon>Neoptera</taxon>
        <taxon>Endopterygota</taxon>
        <taxon>Coleoptera</taxon>
        <taxon>Polyphaga</taxon>
        <taxon>Cucujiformia</taxon>
        <taxon>Chrysomeloidea</taxon>
        <taxon>Cerambycidae</taxon>
        <taxon>Cerambycinae</taxon>
        <taxon>Callichromatini</taxon>
        <taxon>Aromia</taxon>
    </lineage>
</organism>
<dbReference type="AlphaFoldDB" id="A0AAV8Z3H5"/>
<keyword evidence="2" id="KW-1185">Reference proteome</keyword>
<sequence length="266" mass="29767">MNQPNFESPRLLMCGEKPYLVFCYGNETSLNVGVFALDPRGNDDVDYAVELASQSGAFTKGKQRILPFNDRLHCTACFRATCTKIHHKYSKLYKDNTVDELHATLPTKFEIEPLKKLLETEKVKLTVTLKSEIDAGGPAKKRKLELPPVSDCETCKVLVILPETCKKLGITLAEGIRRHVKQCPCNADINEILADEFDAGDIMEDVWALPDVGLRDVAVQTDVGEKQKESEDNCVPGLQIPPLVLKDELIRVRSRLLTRPVSFSVR</sequence>
<evidence type="ECO:0000313" key="2">
    <source>
        <dbReference type="Proteomes" id="UP001162162"/>
    </source>
</evidence>
<dbReference type="EMBL" id="JAPWTK010000020">
    <property type="protein sequence ID" value="KAJ8957903.1"/>
    <property type="molecule type" value="Genomic_DNA"/>
</dbReference>
<dbReference type="Proteomes" id="UP001162162">
    <property type="component" value="Unassembled WGS sequence"/>
</dbReference>
<accession>A0AAV8Z3H5</accession>
<evidence type="ECO:0000313" key="1">
    <source>
        <dbReference type="EMBL" id="KAJ8957903.1"/>
    </source>
</evidence>
<comment type="caution">
    <text evidence="1">The sequence shown here is derived from an EMBL/GenBank/DDBJ whole genome shotgun (WGS) entry which is preliminary data.</text>
</comment>
<protein>
    <submittedName>
        <fullName evidence="1">Uncharacterized protein</fullName>
    </submittedName>
</protein>
<reference evidence="1" key="1">
    <citation type="journal article" date="2023" name="Insect Mol. Biol.">
        <title>Genome sequencing provides insights into the evolution of gene families encoding plant cell wall-degrading enzymes in longhorned beetles.</title>
        <authorList>
            <person name="Shin N.R."/>
            <person name="Okamura Y."/>
            <person name="Kirsch R."/>
            <person name="Pauchet Y."/>
        </authorList>
    </citation>
    <scope>NUCLEOTIDE SEQUENCE</scope>
    <source>
        <strain evidence="1">AMC_N1</strain>
    </source>
</reference>